<proteinExistence type="predicted"/>
<reference evidence="1" key="1">
    <citation type="journal article" date="2020" name="Nature">
        <title>Giant virus diversity and host interactions through global metagenomics.</title>
        <authorList>
            <person name="Schulz F."/>
            <person name="Roux S."/>
            <person name="Paez-Espino D."/>
            <person name="Jungbluth S."/>
            <person name="Walsh D.A."/>
            <person name="Denef V.J."/>
            <person name="McMahon K.D."/>
            <person name="Konstantinidis K.T."/>
            <person name="Eloe-Fadrosh E.A."/>
            <person name="Kyrpides N.C."/>
            <person name="Woyke T."/>
        </authorList>
    </citation>
    <scope>NUCLEOTIDE SEQUENCE</scope>
    <source>
        <strain evidence="1">GVMAG-M-3300023184-186</strain>
    </source>
</reference>
<sequence length="446" mass="51342">MEQKAFYSESCIKRAKLLKSHLIDLIVRIALESPNNIFMSKDLSAFLPKLESADKCNEIRMGLENAIVYFSKPYDLTKKIIIMLTPVQHDNYKKNIELGNIVPIPTKGVEFEFISDYMSAMYSKDRSEPTVHRAQMVNAKARTNKKHERHGTNTELVNAQLQRNKEIAEKNTQRCITETKKKRLVNIDHIEINSQTLLNRIAPLLIKYNNMVNQFKNMQKEGDEEDDDAWLTFQVTTNLLKQTSILDSEYDQISKKIWEIGDRLLTLFNMIKSKTIDYDGVLDELSKINILISRGFMTQFNAKNSNQTEVYATINPLAIDISDILVYSIKEDSIKADSIKEDLIKEDSIKEDSIKADSIKEDLIKEDLIKEDSIKVDLIKEDLIKVDLIKEDLIEKDTAILSCYSNADLKKLTERQKPSKSKKSKKSKNNIKAATIEQVVLKIQER</sequence>
<name>A0A6C0I0S3_9ZZZZ</name>
<evidence type="ECO:0000313" key="1">
    <source>
        <dbReference type="EMBL" id="QHT86392.1"/>
    </source>
</evidence>
<protein>
    <submittedName>
        <fullName evidence="1">Uncharacterized protein</fullName>
    </submittedName>
</protein>
<dbReference type="EMBL" id="MN740067">
    <property type="protein sequence ID" value="QHT86392.1"/>
    <property type="molecule type" value="Genomic_DNA"/>
</dbReference>
<accession>A0A6C0I0S3</accession>
<organism evidence="1">
    <name type="scientific">viral metagenome</name>
    <dbReference type="NCBI Taxonomy" id="1070528"/>
    <lineage>
        <taxon>unclassified sequences</taxon>
        <taxon>metagenomes</taxon>
        <taxon>organismal metagenomes</taxon>
    </lineage>
</organism>
<dbReference type="AlphaFoldDB" id="A0A6C0I0S3"/>